<sequence>MAFLRAILSVKASSACYWVHNDKHPVPNSPFMVGGATGKMGQVVVLMIKSECLHFSRIYPQEHFTRPGIFTIQVVQPVVCRVTSSLGAGSKARLPDVKQVAV</sequence>
<dbReference type="AlphaFoldDB" id="A0A1C4CR78"/>
<dbReference type="Proteomes" id="UP000242818">
    <property type="component" value="Unassembled WGS sequence"/>
</dbReference>
<evidence type="ECO:0000313" key="2">
    <source>
        <dbReference type="Proteomes" id="UP000242818"/>
    </source>
</evidence>
<gene>
    <name evidence="1" type="ORF">GA0116948_104256</name>
</gene>
<dbReference type="EMBL" id="FMAR01000004">
    <property type="protein sequence ID" value="SCC21637.1"/>
    <property type="molecule type" value="Genomic_DNA"/>
</dbReference>
<evidence type="ECO:0000313" key="1">
    <source>
        <dbReference type="EMBL" id="SCC21637.1"/>
    </source>
</evidence>
<keyword evidence="2" id="KW-1185">Reference proteome</keyword>
<accession>A0A1C4CR78</accession>
<organism evidence="1 2">
    <name type="scientific">Chitinophaga costaii</name>
    <dbReference type="NCBI Taxonomy" id="1335309"/>
    <lineage>
        <taxon>Bacteria</taxon>
        <taxon>Pseudomonadati</taxon>
        <taxon>Bacteroidota</taxon>
        <taxon>Chitinophagia</taxon>
        <taxon>Chitinophagales</taxon>
        <taxon>Chitinophagaceae</taxon>
        <taxon>Chitinophaga</taxon>
    </lineage>
</organism>
<reference evidence="1 2" key="1">
    <citation type="submission" date="2016-08" db="EMBL/GenBank/DDBJ databases">
        <authorList>
            <person name="Seilhamer J.J."/>
        </authorList>
    </citation>
    <scope>NUCLEOTIDE SEQUENCE [LARGE SCALE GENOMIC DNA]</scope>
    <source>
        <strain evidence="1 2">A37T2</strain>
    </source>
</reference>
<protein>
    <submittedName>
        <fullName evidence="1">Uncharacterized protein</fullName>
    </submittedName>
</protein>
<name>A0A1C4CR78_9BACT</name>
<proteinExistence type="predicted"/>